<dbReference type="Pfam" id="PF00027">
    <property type="entry name" value="cNMP_binding"/>
    <property type="match status" value="1"/>
</dbReference>
<feature type="region of interest" description="Disordered" evidence="1">
    <location>
        <begin position="482"/>
        <end position="542"/>
    </location>
</feature>
<accession>A0AAE0EPQ0</accession>
<proteinExistence type="predicted"/>
<dbReference type="CDD" id="cd00038">
    <property type="entry name" value="CAP_ED"/>
    <property type="match status" value="1"/>
</dbReference>
<dbReference type="InterPro" id="IPR014710">
    <property type="entry name" value="RmlC-like_jellyroll"/>
</dbReference>
<feature type="compositionally biased region" description="Basic and acidic residues" evidence="1">
    <location>
        <begin position="501"/>
        <end position="511"/>
    </location>
</feature>
<dbReference type="SMART" id="SM00100">
    <property type="entry name" value="cNMP"/>
    <property type="match status" value="1"/>
</dbReference>
<dbReference type="PROSITE" id="PS50042">
    <property type="entry name" value="CNMP_BINDING_3"/>
    <property type="match status" value="1"/>
</dbReference>
<evidence type="ECO:0000259" key="2">
    <source>
        <dbReference type="PROSITE" id="PS50042"/>
    </source>
</evidence>
<feature type="compositionally biased region" description="Low complexity" evidence="1">
    <location>
        <begin position="445"/>
        <end position="468"/>
    </location>
</feature>
<organism evidence="3 4">
    <name type="scientific">Cymbomonas tetramitiformis</name>
    <dbReference type="NCBI Taxonomy" id="36881"/>
    <lineage>
        <taxon>Eukaryota</taxon>
        <taxon>Viridiplantae</taxon>
        <taxon>Chlorophyta</taxon>
        <taxon>Pyramimonadophyceae</taxon>
        <taxon>Pyramimonadales</taxon>
        <taxon>Pyramimonadaceae</taxon>
        <taxon>Cymbomonas</taxon>
    </lineage>
</organism>
<name>A0AAE0EPQ0_9CHLO</name>
<feature type="region of interest" description="Disordered" evidence="1">
    <location>
        <begin position="442"/>
        <end position="470"/>
    </location>
</feature>
<evidence type="ECO:0000313" key="3">
    <source>
        <dbReference type="EMBL" id="KAK3236408.1"/>
    </source>
</evidence>
<dbReference type="AlphaFoldDB" id="A0AAE0EPQ0"/>
<feature type="compositionally biased region" description="Polar residues" evidence="1">
    <location>
        <begin position="1"/>
        <end position="12"/>
    </location>
</feature>
<dbReference type="InterPro" id="IPR018490">
    <property type="entry name" value="cNMP-bd_dom_sf"/>
</dbReference>
<gene>
    <name evidence="3" type="ORF">CYMTET_53454</name>
</gene>
<dbReference type="InterPro" id="IPR000595">
    <property type="entry name" value="cNMP-bd_dom"/>
</dbReference>
<keyword evidence="4" id="KW-1185">Reference proteome</keyword>
<evidence type="ECO:0000313" key="4">
    <source>
        <dbReference type="Proteomes" id="UP001190700"/>
    </source>
</evidence>
<dbReference type="PANTHER" id="PTHR23011:SF28">
    <property type="entry name" value="CYCLIC NUCLEOTIDE-BINDING DOMAIN CONTAINING PROTEIN"/>
    <property type="match status" value="1"/>
</dbReference>
<protein>
    <recommendedName>
        <fullName evidence="2">Cyclic nucleotide-binding domain-containing protein</fullName>
    </recommendedName>
</protein>
<dbReference type="SUPFAM" id="SSF51206">
    <property type="entry name" value="cAMP-binding domain-like"/>
    <property type="match status" value="2"/>
</dbReference>
<evidence type="ECO:0000256" key="1">
    <source>
        <dbReference type="SAM" id="MobiDB-lite"/>
    </source>
</evidence>
<comment type="caution">
    <text evidence="3">The sequence shown here is derived from an EMBL/GenBank/DDBJ whole genome shotgun (WGS) entry which is preliminary data.</text>
</comment>
<dbReference type="Gene3D" id="2.60.120.10">
    <property type="entry name" value="Jelly Rolls"/>
    <property type="match status" value="2"/>
</dbReference>
<feature type="region of interest" description="Disordered" evidence="1">
    <location>
        <begin position="1"/>
        <end position="40"/>
    </location>
</feature>
<dbReference type="EMBL" id="LGRX02035048">
    <property type="protein sequence ID" value="KAK3236408.1"/>
    <property type="molecule type" value="Genomic_DNA"/>
</dbReference>
<dbReference type="PANTHER" id="PTHR23011">
    <property type="entry name" value="CYCLIC NUCLEOTIDE-BINDING DOMAIN CONTAINING PROTEIN"/>
    <property type="match status" value="1"/>
</dbReference>
<feature type="compositionally biased region" description="Basic and acidic residues" evidence="1">
    <location>
        <begin position="21"/>
        <end position="38"/>
    </location>
</feature>
<feature type="domain" description="Cyclic nucleotide-binding" evidence="2">
    <location>
        <begin position="73"/>
        <end position="172"/>
    </location>
</feature>
<sequence>MSDSQEPSNSRQPAEDAIPSDNHDQQKSRKRPDPDSKSLPETAAALVRKNAKTPLGYKELMQLSSLLSSLFSCFRALPFDRRKRFCQAVHFQHLYANSTLCRQYESAERFYLILSGTVEVTVDGLGVVSTIGALDTFGEIGIINNEPRSASCTTKSLVDCLFLNKQEYLSIFLTGNEDAIVKQFQFLCTNVRAFKNCTKKDCVQFCERLTETSFPQDTIFPLDEGDCIFFLGGGDASFQAWTGPADARPVMRTRLSEKTRGHLYKMQKLNLGDMIGESIVFHDAKRATGWLMVSESEIVLLRIAKEHFMQMTPPSVLSLLRDETLFRMGYMLERHGATVTRKQKLSSTRTEGAPRGESRFSALLLGKKSSQAQEADTQALPPGVQPLSTSFQLLEHMMALEGRLPGHGRGFPAVDDAFHDEDRFLPLLPPATMTPVARIRRSTYDSSLRSPDSSLRSAQPPGASAPGAKRAFNRRRTIDTECPANAEHMRGEPRGLPSASDARHAMRERQARGQAPNTSPMRFTPEERATSEISSGKQQIFSRTTPTRRLTYQSNAHSNEDMVRPASVAGLTRMRYTPDTCKRLWRARTPDPTDDPDVPSNLTAPAQYIRYLKRKCLREEYGSESFERFE</sequence>
<reference evidence="3 4" key="1">
    <citation type="journal article" date="2015" name="Genome Biol. Evol.">
        <title>Comparative Genomics of a Bacterivorous Green Alga Reveals Evolutionary Causalities and Consequences of Phago-Mixotrophic Mode of Nutrition.</title>
        <authorList>
            <person name="Burns J.A."/>
            <person name="Paasch A."/>
            <person name="Narechania A."/>
            <person name="Kim E."/>
        </authorList>
    </citation>
    <scope>NUCLEOTIDE SEQUENCE [LARGE SCALE GENOMIC DNA]</scope>
    <source>
        <strain evidence="3 4">PLY_AMNH</strain>
    </source>
</reference>
<feature type="compositionally biased region" description="Polar residues" evidence="1">
    <location>
        <begin position="531"/>
        <end position="542"/>
    </location>
</feature>
<dbReference type="Proteomes" id="UP001190700">
    <property type="component" value="Unassembled WGS sequence"/>
</dbReference>